<proteinExistence type="predicted"/>
<feature type="transmembrane region" description="Helical" evidence="1">
    <location>
        <begin position="6"/>
        <end position="23"/>
    </location>
</feature>
<reference evidence="3" key="1">
    <citation type="journal article" date="2019" name="Int. J. Syst. Evol. Microbiol.">
        <title>The Global Catalogue of Microorganisms (GCM) 10K type strain sequencing project: providing services to taxonomists for standard genome sequencing and annotation.</title>
        <authorList>
            <consortium name="The Broad Institute Genomics Platform"/>
            <consortium name="The Broad Institute Genome Sequencing Center for Infectious Disease"/>
            <person name="Wu L."/>
            <person name="Ma J."/>
        </authorList>
    </citation>
    <scope>NUCLEOTIDE SEQUENCE [LARGE SCALE GENOMIC DNA]</scope>
    <source>
        <strain evidence="3">CGMCC 1.14993</strain>
    </source>
</reference>
<feature type="transmembrane region" description="Helical" evidence="1">
    <location>
        <begin position="35"/>
        <end position="57"/>
    </location>
</feature>
<evidence type="ECO:0000256" key="1">
    <source>
        <dbReference type="SAM" id="Phobius"/>
    </source>
</evidence>
<keyword evidence="1" id="KW-1133">Transmembrane helix</keyword>
<dbReference type="Proteomes" id="UP000626244">
    <property type="component" value="Unassembled WGS sequence"/>
</dbReference>
<sequence length="61" mass="6918">MNTEISAFVGMGLMIVSILLIYLSRNWIKIKFFKVVTAFLAYMSLIISGLLITYVVLSWPS</sequence>
<dbReference type="InterPro" id="IPR020076">
    <property type="entry name" value="DUF2768"/>
</dbReference>
<protein>
    <recommendedName>
        <fullName evidence="4">DUF2768 domain-containing protein</fullName>
    </recommendedName>
</protein>
<keyword evidence="1" id="KW-0472">Membrane</keyword>
<evidence type="ECO:0000313" key="3">
    <source>
        <dbReference type="Proteomes" id="UP000626244"/>
    </source>
</evidence>
<dbReference type="OrthoDB" id="2476435at2"/>
<comment type="caution">
    <text evidence="2">The sequence shown here is derived from an EMBL/GenBank/DDBJ whole genome shotgun (WGS) entry which is preliminary data.</text>
</comment>
<accession>A0A8J3AG68</accession>
<keyword evidence="1" id="KW-0812">Transmembrane</keyword>
<evidence type="ECO:0000313" key="2">
    <source>
        <dbReference type="EMBL" id="GGI12240.1"/>
    </source>
</evidence>
<dbReference type="RefSeq" id="WP_087999403.1">
    <property type="nucleotide sequence ID" value="NZ_BMHB01000001.1"/>
</dbReference>
<gene>
    <name evidence="2" type="ORF">GCM10007380_11890</name>
</gene>
<organism evidence="2 3">
    <name type="scientific">Gottfriedia solisilvae</name>
    <dbReference type="NCBI Taxonomy" id="1516104"/>
    <lineage>
        <taxon>Bacteria</taxon>
        <taxon>Bacillati</taxon>
        <taxon>Bacillota</taxon>
        <taxon>Bacilli</taxon>
        <taxon>Bacillales</taxon>
        <taxon>Bacillaceae</taxon>
        <taxon>Gottfriedia</taxon>
    </lineage>
</organism>
<keyword evidence="3" id="KW-1185">Reference proteome</keyword>
<dbReference type="AlphaFoldDB" id="A0A8J3AG68"/>
<name>A0A8J3AG68_9BACI</name>
<dbReference type="Pfam" id="PF10966">
    <property type="entry name" value="DUF2768"/>
    <property type="match status" value="1"/>
</dbReference>
<evidence type="ECO:0008006" key="4">
    <source>
        <dbReference type="Google" id="ProtNLM"/>
    </source>
</evidence>
<dbReference type="EMBL" id="BMHB01000001">
    <property type="protein sequence ID" value="GGI12240.1"/>
    <property type="molecule type" value="Genomic_DNA"/>
</dbReference>